<geneLocation type="plasmid" evidence="1">
    <name>p12085-KPC</name>
</geneLocation>
<evidence type="ECO:0000313" key="1">
    <source>
        <dbReference type="EMBL" id="QIS33865.1"/>
    </source>
</evidence>
<proteinExistence type="predicted"/>
<organism evidence="1">
    <name type="scientific">Klebsiella pneumoniae</name>
    <dbReference type="NCBI Taxonomy" id="573"/>
    <lineage>
        <taxon>Bacteria</taxon>
        <taxon>Pseudomonadati</taxon>
        <taxon>Pseudomonadota</taxon>
        <taxon>Gammaproteobacteria</taxon>
        <taxon>Enterobacterales</taxon>
        <taxon>Enterobacteriaceae</taxon>
        <taxon>Klebsiella/Raoultella group</taxon>
        <taxon>Klebsiella</taxon>
        <taxon>Klebsiella pneumoniae complex</taxon>
    </lineage>
</organism>
<keyword evidence="1" id="KW-0614">Plasmid</keyword>
<protein>
    <submittedName>
        <fullName evidence="1">Uncharacterized protein</fullName>
    </submittedName>
</protein>
<name>A0A6H0A1V6_KLEPN</name>
<dbReference type="EMBL" id="MN842292">
    <property type="protein sequence ID" value="QIS33865.1"/>
    <property type="molecule type" value="Genomic_DNA"/>
</dbReference>
<sequence>MNKTKGCLIANFATVPIQPESYGATVDEGFIVGGPVGDFELLLCHGTVCVVGKIRDLILQLSKSSIYSTKPVTALRR</sequence>
<reference evidence="1" key="1">
    <citation type="submission" date="2019-12" db="EMBL/GenBank/DDBJ databases">
        <title>Compelete sequence of Tn6502.</title>
        <authorList>
            <person name="Zhou D."/>
        </authorList>
    </citation>
    <scope>NUCLEOTIDE SEQUENCE</scope>
    <source>
        <strain evidence="1">12085</strain>
        <plasmid evidence="1">p12085-KPC</plasmid>
    </source>
</reference>
<dbReference type="AlphaFoldDB" id="A0A6H0A1V6"/>
<accession>A0A6H0A1V6</accession>